<keyword evidence="10 11" id="KW-0012">Acyltransferase</keyword>
<keyword evidence="9 11" id="KW-0275">Fatty acid biosynthesis</keyword>
<dbReference type="InterPro" id="IPR017568">
    <property type="entry name" value="3-oxoacyl-ACP_synth-2"/>
</dbReference>
<dbReference type="GO" id="GO:0006633">
    <property type="term" value="P:fatty acid biosynthetic process"/>
    <property type="evidence" value="ECO:0007669"/>
    <property type="project" value="UniProtKB-UniRule"/>
</dbReference>
<dbReference type="InterPro" id="IPR018201">
    <property type="entry name" value="Ketoacyl_synth_AS"/>
</dbReference>
<dbReference type="InterPro" id="IPR014031">
    <property type="entry name" value="Ketoacyl_synth_C"/>
</dbReference>
<dbReference type="PROSITE" id="PS52004">
    <property type="entry name" value="KS3_2"/>
    <property type="match status" value="1"/>
</dbReference>
<dbReference type="NCBIfam" id="NF005589">
    <property type="entry name" value="PRK07314.1"/>
    <property type="match status" value="1"/>
</dbReference>
<evidence type="ECO:0000256" key="10">
    <source>
        <dbReference type="ARBA" id="ARBA00023315"/>
    </source>
</evidence>
<keyword evidence="7" id="KW-0276">Fatty acid metabolism</keyword>
<evidence type="ECO:0000256" key="4">
    <source>
        <dbReference type="ARBA" id="ARBA00014657"/>
    </source>
</evidence>
<comment type="catalytic activity">
    <reaction evidence="11">
        <text>(9Z)-hexadecenoyl-[ACP] + malonyl-[ACP] + H(+) = 3-oxo-(11Z)-octadecenoyl-[ACP] + holo-[ACP] + CO2</text>
        <dbReference type="Rhea" id="RHEA:55040"/>
        <dbReference type="Rhea" id="RHEA-COMP:9623"/>
        <dbReference type="Rhea" id="RHEA-COMP:9685"/>
        <dbReference type="Rhea" id="RHEA-COMP:10800"/>
        <dbReference type="Rhea" id="RHEA-COMP:14074"/>
        <dbReference type="ChEBI" id="CHEBI:15378"/>
        <dbReference type="ChEBI" id="CHEBI:16526"/>
        <dbReference type="ChEBI" id="CHEBI:64479"/>
        <dbReference type="ChEBI" id="CHEBI:78449"/>
        <dbReference type="ChEBI" id="CHEBI:83989"/>
        <dbReference type="ChEBI" id="CHEBI:138538"/>
        <dbReference type="EC" id="2.3.1.179"/>
    </reaction>
</comment>
<evidence type="ECO:0000256" key="13">
    <source>
        <dbReference type="RuleBase" id="RU003694"/>
    </source>
</evidence>
<keyword evidence="5 11" id="KW-0444">Lipid biosynthesis</keyword>
<dbReference type="EC" id="2.3.1.179" evidence="3 11"/>
<keyword evidence="16" id="KW-1185">Reference proteome</keyword>
<dbReference type="PANTHER" id="PTHR11712:SF336">
    <property type="entry name" value="3-OXOACYL-[ACYL-CARRIER-PROTEIN] SYNTHASE, MITOCHONDRIAL"/>
    <property type="match status" value="1"/>
</dbReference>
<accession>A0A1H9JHF8</accession>
<comment type="catalytic activity">
    <reaction evidence="11">
        <text>a fatty acyl-[ACP] + malonyl-[ACP] + H(+) = a 3-oxoacyl-[ACP] + holo-[ACP] + CO2</text>
        <dbReference type="Rhea" id="RHEA:22836"/>
        <dbReference type="Rhea" id="RHEA-COMP:9623"/>
        <dbReference type="Rhea" id="RHEA-COMP:9685"/>
        <dbReference type="Rhea" id="RHEA-COMP:9916"/>
        <dbReference type="Rhea" id="RHEA-COMP:14125"/>
        <dbReference type="ChEBI" id="CHEBI:15378"/>
        <dbReference type="ChEBI" id="CHEBI:16526"/>
        <dbReference type="ChEBI" id="CHEBI:64479"/>
        <dbReference type="ChEBI" id="CHEBI:78449"/>
        <dbReference type="ChEBI" id="CHEBI:78776"/>
        <dbReference type="ChEBI" id="CHEBI:138651"/>
    </reaction>
</comment>
<dbReference type="GO" id="GO:0005829">
    <property type="term" value="C:cytosol"/>
    <property type="evidence" value="ECO:0007669"/>
    <property type="project" value="TreeGrafter"/>
</dbReference>
<dbReference type="SMART" id="SM00825">
    <property type="entry name" value="PKS_KS"/>
    <property type="match status" value="1"/>
</dbReference>
<dbReference type="PANTHER" id="PTHR11712">
    <property type="entry name" value="POLYKETIDE SYNTHASE-RELATED"/>
    <property type="match status" value="1"/>
</dbReference>
<dbReference type="PIRSF" id="PIRSF000447">
    <property type="entry name" value="KAS_II"/>
    <property type="match status" value="1"/>
</dbReference>
<evidence type="ECO:0000256" key="1">
    <source>
        <dbReference type="ARBA" id="ARBA00005194"/>
    </source>
</evidence>
<evidence type="ECO:0000313" key="16">
    <source>
        <dbReference type="Proteomes" id="UP000182360"/>
    </source>
</evidence>
<evidence type="ECO:0000256" key="12">
    <source>
        <dbReference type="PIRSR" id="PIRSR000447-1"/>
    </source>
</evidence>
<comment type="similarity">
    <text evidence="2 11 13">Belongs to the thiolase-like superfamily. Beta-ketoacyl-ACP synthases family.</text>
</comment>
<keyword evidence="6 11" id="KW-0808">Transferase</keyword>
<dbReference type="EMBL" id="FOFU01000013">
    <property type="protein sequence ID" value="SEQ86198.1"/>
    <property type="molecule type" value="Genomic_DNA"/>
</dbReference>
<dbReference type="InterPro" id="IPR020841">
    <property type="entry name" value="PKS_Beta-ketoAc_synthase_dom"/>
</dbReference>
<dbReference type="AlphaFoldDB" id="A0A1H9JHF8"/>
<evidence type="ECO:0000256" key="9">
    <source>
        <dbReference type="ARBA" id="ARBA00023160"/>
    </source>
</evidence>
<dbReference type="GO" id="GO:0004315">
    <property type="term" value="F:3-oxoacyl-[acyl-carrier-protein] synthase activity"/>
    <property type="evidence" value="ECO:0007669"/>
    <property type="project" value="UniProtKB-UniRule"/>
</dbReference>
<evidence type="ECO:0000256" key="6">
    <source>
        <dbReference type="ARBA" id="ARBA00022679"/>
    </source>
</evidence>
<evidence type="ECO:0000256" key="11">
    <source>
        <dbReference type="PIRNR" id="PIRNR000447"/>
    </source>
</evidence>
<evidence type="ECO:0000256" key="7">
    <source>
        <dbReference type="ARBA" id="ARBA00022832"/>
    </source>
</evidence>
<feature type="domain" description="Ketosynthase family 3 (KS3)" evidence="14">
    <location>
        <begin position="3"/>
        <end position="415"/>
    </location>
</feature>
<evidence type="ECO:0000256" key="3">
    <source>
        <dbReference type="ARBA" id="ARBA00012356"/>
    </source>
</evidence>
<dbReference type="InterPro" id="IPR000794">
    <property type="entry name" value="Beta-ketoacyl_synthase"/>
</dbReference>
<dbReference type="FunFam" id="3.40.47.10:FF:000018">
    <property type="entry name" value="3-oxoacyl-[acyl-carrier-protein] synthase 2"/>
    <property type="match status" value="1"/>
</dbReference>
<protein>
    <recommendedName>
        <fullName evidence="4 11">3-oxoacyl-[acyl-carrier-protein] synthase 2</fullName>
        <ecNumber evidence="3 11">2.3.1.179</ecNumber>
    </recommendedName>
</protein>
<dbReference type="InterPro" id="IPR014030">
    <property type="entry name" value="Ketoacyl_synth_N"/>
</dbReference>
<dbReference type="Pfam" id="PF02801">
    <property type="entry name" value="Ketoacyl-synt_C"/>
    <property type="match status" value="1"/>
</dbReference>
<evidence type="ECO:0000256" key="8">
    <source>
        <dbReference type="ARBA" id="ARBA00023098"/>
    </source>
</evidence>
<sequence>MANRRVVITGMGAITPLGNTVEETWAGIKAAKSGIGPITLFDASVNKVHYAAEVKNFDPSLYMDSKDARKMARFTQLGVAAAKMALDDSGLMGNAEVLDETGIILGVGIGGLEETESDILSMAKMGGVKTNPMAIPKLIPNEVGGNIAIQFGVHGPVQSVATACSSGTDALGVAFDMVRSGRLDTCLSGGAESTICQFGVVGFEVLHALSTGFDDDPTKASRPFDKDRNGFIMGEGSAILVLEEYEHAKARGAKIYAEIAGYGASCDGYHLTAPNPDGICGSKCMTRALKDAGMDPSEIQYYNAHGTSTMKNDSSETNMIKIAFGEENARKLKISSTKSMHGHCLGATGAVEAMICVKAINDSFVPCTKNLDNPDVEGGCDLDYVPNKGIEMNIDAAMSATFGFGGHNGAIIIKKVK</sequence>
<reference evidence="15 16" key="1">
    <citation type="submission" date="2016-10" db="EMBL/GenBank/DDBJ databases">
        <authorList>
            <person name="de Groot N.N."/>
        </authorList>
    </citation>
    <scope>NUCLEOTIDE SEQUENCE [LARGE SCALE GENOMIC DNA]</scope>
    <source>
        <strain evidence="15 16">B25</strain>
    </source>
</reference>
<dbReference type="Proteomes" id="UP000182360">
    <property type="component" value="Unassembled WGS sequence"/>
</dbReference>
<gene>
    <name evidence="15" type="ORF">SAMN04487977_11312</name>
</gene>
<organism evidence="15 16">
    <name type="scientific">Treponema bryantii</name>
    <dbReference type="NCBI Taxonomy" id="163"/>
    <lineage>
        <taxon>Bacteria</taxon>
        <taxon>Pseudomonadati</taxon>
        <taxon>Spirochaetota</taxon>
        <taxon>Spirochaetia</taxon>
        <taxon>Spirochaetales</taxon>
        <taxon>Treponemataceae</taxon>
        <taxon>Treponema</taxon>
    </lineage>
</organism>
<dbReference type="OrthoDB" id="9808669at2"/>
<comment type="function">
    <text evidence="11">Involved in the type II fatty acid elongation cycle. Catalyzes the elongation of a wide range of acyl-ACP by the addition of two carbons from malonyl-ACP to an acyl acceptor. Can efficiently catalyze the conversion of palmitoleoyl-ACP (cis-hexadec-9-enoyl-ACP) to cis-vaccenoyl-ACP (cis-octadec-11-enoyl-ACP), an essential step in the thermal regulation of fatty acid composition.</text>
</comment>
<evidence type="ECO:0000259" key="14">
    <source>
        <dbReference type="PROSITE" id="PS52004"/>
    </source>
</evidence>
<keyword evidence="8" id="KW-0443">Lipid metabolism</keyword>
<proteinExistence type="inferred from homology"/>
<feature type="active site" description="For beta-ketoacyl synthase activity" evidence="12">
    <location>
        <position position="164"/>
    </location>
</feature>
<dbReference type="Gene3D" id="3.40.47.10">
    <property type="match status" value="2"/>
</dbReference>
<evidence type="ECO:0000256" key="5">
    <source>
        <dbReference type="ARBA" id="ARBA00022516"/>
    </source>
</evidence>
<dbReference type="CDD" id="cd00834">
    <property type="entry name" value="KAS_I_II"/>
    <property type="match status" value="1"/>
</dbReference>
<name>A0A1H9JHF8_9SPIR</name>
<dbReference type="RefSeq" id="WP_074645474.1">
    <property type="nucleotide sequence ID" value="NZ_FOFU01000013.1"/>
</dbReference>
<dbReference type="PROSITE" id="PS00606">
    <property type="entry name" value="KS3_1"/>
    <property type="match status" value="1"/>
</dbReference>
<comment type="pathway">
    <text evidence="1 11">Lipid metabolism; fatty acid biosynthesis.</text>
</comment>
<dbReference type="eggNOG" id="COG0304">
    <property type="taxonomic scope" value="Bacteria"/>
</dbReference>
<dbReference type="UniPathway" id="UPA00094"/>
<dbReference type="NCBIfam" id="TIGR03150">
    <property type="entry name" value="fabF"/>
    <property type="match status" value="1"/>
</dbReference>
<evidence type="ECO:0000313" key="15">
    <source>
        <dbReference type="EMBL" id="SEQ86198.1"/>
    </source>
</evidence>
<evidence type="ECO:0000256" key="2">
    <source>
        <dbReference type="ARBA" id="ARBA00008467"/>
    </source>
</evidence>
<dbReference type="Pfam" id="PF00109">
    <property type="entry name" value="ketoacyl-synt"/>
    <property type="match status" value="1"/>
</dbReference>
<dbReference type="STRING" id="163.SAMN04487775_103115"/>
<dbReference type="SUPFAM" id="SSF53901">
    <property type="entry name" value="Thiolase-like"/>
    <property type="match status" value="2"/>
</dbReference>
<dbReference type="InterPro" id="IPR016039">
    <property type="entry name" value="Thiolase-like"/>
</dbReference>